<dbReference type="InterPro" id="IPR013766">
    <property type="entry name" value="Thioredoxin_domain"/>
</dbReference>
<organism evidence="9 10">
    <name type="scientific">Janibacter terrae</name>
    <dbReference type="NCBI Taxonomy" id="103817"/>
    <lineage>
        <taxon>Bacteria</taxon>
        <taxon>Bacillati</taxon>
        <taxon>Actinomycetota</taxon>
        <taxon>Actinomycetes</taxon>
        <taxon>Micrococcales</taxon>
        <taxon>Intrasporangiaceae</taxon>
        <taxon>Janibacter</taxon>
    </lineage>
</organism>
<dbReference type="PROSITE" id="PS51352">
    <property type="entry name" value="THIOREDOXIN_2"/>
    <property type="match status" value="1"/>
</dbReference>
<feature type="domain" description="Thioredoxin" evidence="8">
    <location>
        <begin position="26"/>
        <end position="213"/>
    </location>
</feature>
<dbReference type="Proteomes" id="UP001381003">
    <property type="component" value="Chromosome"/>
</dbReference>
<evidence type="ECO:0000313" key="10">
    <source>
        <dbReference type="Proteomes" id="UP001381003"/>
    </source>
</evidence>
<evidence type="ECO:0000256" key="6">
    <source>
        <dbReference type="SAM" id="MobiDB-lite"/>
    </source>
</evidence>
<keyword evidence="4" id="KW-1015">Disulfide bond</keyword>
<evidence type="ECO:0000256" key="7">
    <source>
        <dbReference type="SAM" id="SignalP"/>
    </source>
</evidence>
<feature type="chain" id="PRO_5047353436" evidence="7">
    <location>
        <begin position="22"/>
        <end position="214"/>
    </location>
</feature>
<evidence type="ECO:0000256" key="2">
    <source>
        <dbReference type="ARBA" id="ARBA00022729"/>
    </source>
</evidence>
<evidence type="ECO:0000256" key="1">
    <source>
        <dbReference type="ARBA" id="ARBA00005791"/>
    </source>
</evidence>
<dbReference type="PANTHER" id="PTHR13887:SF14">
    <property type="entry name" value="DISULFIDE BOND FORMATION PROTEIN D"/>
    <property type="match status" value="1"/>
</dbReference>
<proteinExistence type="inferred from homology"/>
<dbReference type="PANTHER" id="PTHR13887">
    <property type="entry name" value="GLUTATHIONE S-TRANSFERASE KAPPA"/>
    <property type="match status" value="1"/>
</dbReference>
<dbReference type="EMBL" id="CP104874">
    <property type="protein sequence ID" value="WWF06090.1"/>
    <property type="molecule type" value="Genomic_DNA"/>
</dbReference>
<sequence>MSKSLKLSIAMVVAALLALTAAVLISRDGGESAQSTKSDAAGPPLVREDSPRLTSGDKAVFVEFLDFECEACGAAHPTLKNLRDKYGDDVTFVVRYMPLHGNSMNAALAAEAAREQGEFEAMHDKLFDSQSEWSHSTSSKEEVFAGYADELGLDMKQYRQDVTDPAAKKRIEQSQKDAQAVGVTGTPTFFLNGEKFEPTTIDGFSTALDAAIRD</sequence>
<dbReference type="InterPro" id="IPR036249">
    <property type="entry name" value="Thioredoxin-like_sf"/>
</dbReference>
<name>A0ABZ2FH98_9MICO</name>
<dbReference type="Pfam" id="PF13462">
    <property type="entry name" value="Thioredoxin_4"/>
    <property type="match status" value="1"/>
</dbReference>
<feature type="region of interest" description="Disordered" evidence="6">
    <location>
        <begin position="31"/>
        <end position="52"/>
    </location>
</feature>
<evidence type="ECO:0000256" key="3">
    <source>
        <dbReference type="ARBA" id="ARBA00023002"/>
    </source>
</evidence>
<gene>
    <name evidence="9" type="ORF">N5P18_04250</name>
</gene>
<dbReference type="SUPFAM" id="SSF52833">
    <property type="entry name" value="Thioredoxin-like"/>
    <property type="match status" value="1"/>
</dbReference>
<comment type="similarity">
    <text evidence="1">Belongs to the thioredoxin family. DsbA subfamily.</text>
</comment>
<dbReference type="Gene3D" id="3.40.30.10">
    <property type="entry name" value="Glutaredoxin"/>
    <property type="match status" value="1"/>
</dbReference>
<evidence type="ECO:0000256" key="5">
    <source>
        <dbReference type="ARBA" id="ARBA00023284"/>
    </source>
</evidence>
<accession>A0ABZ2FH98</accession>
<dbReference type="RefSeq" id="WP_338538792.1">
    <property type="nucleotide sequence ID" value="NZ_CP104874.1"/>
</dbReference>
<protein>
    <submittedName>
        <fullName evidence="9">DsbA family protein</fullName>
    </submittedName>
</protein>
<feature type="signal peptide" evidence="7">
    <location>
        <begin position="1"/>
        <end position="21"/>
    </location>
</feature>
<keyword evidence="10" id="KW-1185">Reference proteome</keyword>
<dbReference type="InterPro" id="IPR012336">
    <property type="entry name" value="Thioredoxin-like_fold"/>
</dbReference>
<reference evidence="9 10" key="1">
    <citation type="submission" date="2022-09" db="EMBL/GenBank/DDBJ databases">
        <title>Complete genome sequence of Janibacter terrae strain COS04-44, PCL-degrading bacteria isolated from oil spilled coast.</title>
        <authorList>
            <person name="Park H."/>
            <person name="Kim J.Y."/>
            <person name="An S.H."/>
            <person name="Lee C.M."/>
            <person name="Weon H.-Y."/>
        </authorList>
    </citation>
    <scope>NUCLEOTIDE SEQUENCE [LARGE SCALE GENOMIC DNA]</scope>
    <source>
        <strain evidence="9 10">COS04-44</strain>
    </source>
</reference>
<evidence type="ECO:0000259" key="8">
    <source>
        <dbReference type="PROSITE" id="PS51352"/>
    </source>
</evidence>
<keyword evidence="3" id="KW-0560">Oxidoreductase</keyword>
<evidence type="ECO:0000256" key="4">
    <source>
        <dbReference type="ARBA" id="ARBA00023157"/>
    </source>
</evidence>
<evidence type="ECO:0000313" key="9">
    <source>
        <dbReference type="EMBL" id="WWF06090.1"/>
    </source>
</evidence>
<keyword evidence="5" id="KW-0676">Redox-active center</keyword>
<keyword evidence="2 7" id="KW-0732">Signal</keyword>